<feature type="transmembrane region" description="Helical" evidence="12">
    <location>
        <begin position="186"/>
        <end position="204"/>
    </location>
</feature>
<dbReference type="InterPro" id="IPR018480">
    <property type="entry name" value="PNAcMuramoyl-5peptid_Trfase_CS"/>
</dbReference>
<dbReference type="NCBIfam" id="TIGR02380">
    <property type="entry name" value="ECA_wecA"/>
    <property type="match status" value="1"/>
</dbReference>
<comment type="subcellular location">
    <subcellularLocation>
        <location evidence="12">Cell inner membrane</location>
        <topology evidence="12">Multi-pass membrane protein</topology>
    </subcellularLocation>
    <subcellularLocation>
        <location evidence="1">Cell membrane</location>
        <topology evidence="1">Multi-pass membrane protein</topology>
    </subcellularLocation>
</comment>
<dbReference type="EC" id="2.7.8.33" evidence="12"/>
<keyword evidence="6 12" id="KW-0812">Transmembrane</keyword>
<comment type="caution">
    <text evidence="12">Lacks conserved residue(s) required for the propagation of feature annotation.</text>
</comment>
<comment type="cofactor">
    <cofactor evidence="12 13">
        <name>Mg(2+)</name>
        <dbReference type="ChEBI" id="CHEBI:18420"/>
    </cofactor>
</comment>
<evidence type="ECO:0000256" key="11">
    <source>
        <dbReference type="ARBA" id="ARBA00023211"/>
    </source>
</evidence>
<comment type="function">
    <text evidence="12">Catalyzes the transfer of the GlcNAc-1-phosphate moiety from UDP-GlcNAc onto the carrier lipid undecaprenyl phosphate (C55-P), yielding GlcNAc-pyrophosphoryl-undecaprenyl (GlcNAc-PP-C55).</text>
</comment>
<dbReference type="InterPro" id="IPR000715">
    <property type="entry name" value="Glycosyl_transferase_4"/>
</dbReference>
<feature type="transmembrane region" description="Helical" evidence="12">
    <location>
        <begin position="12"/>
        <end position="29"/>
    </location>
</feature>
<feature type="transmembrane region" description="Helical" evidence="12">
    <location>
        <begin position="91"/>
        <end position="111"/>
    </location>
</feature>
<keyword evidence="7 12" id="KW-0460">Magnesium</keyword>
<comment type="cofactor">
    <cofactor evidence="12">
        <name>Mn(2+)</name>
        <dbReference type="ChEBI" id="CHEBI:29035"/>
    </cofactor>
</comment>
<evidence type="ECO:0000256" key="5">
    <source>
        <dbReference type="ARBA" id="ARBA00022679"/>
    </source>
</evidence>
<evidence type="ECO:0000256" key="6">
    <source>
        <dbReference type="ARBA" id="ARBA00022692"/>
    </source>
</evidence>
<feature type="transmembrane region" description="Helical" evidence="12">
    <location>
        <begin position="338"/>
        <end position="356"/>
    </location>
</feature>
<dbReference type="GO" id="GO:0009276">
    <property type="term" value="C:Gram-negative-bacterium-type cell wall"/>
    <property type="evidence" value="ECO:0007669"/>
    <property type="project" value="InterPro"/>
</dbReference>
<feature type="binding site" evidence="13">
    <location>
        <position position="238"/>
    </location>
    <ligand>
        <name>Mg(2+)</name>
        <dbReference type="ChEBI" id="CHEBI:18420"/>
    </ligand>
</feature>
<keyword evidence="4 12" id="KW-0328">Glycosyltransferase</keyword>
<dbReference type="CDD" id="cd06853">
    <property type="entry name" value="GT_WecA_like"/>
    <property type="match status" value="1"/>
</dbReference>
<evidence type="ECO:0000256" key="7">
    <source>
        <dbReference type="ARBA" id="ARBA00022842"/>
    </source>
</evidence>
<evidence type="ECO:0000256" key="4">
    <source>
        <dbReference type="ARBA" id="ARBA00022676"/>
    </source>
</evidence>
<dbReference type="PANTHER" id="PTHR22926">
    <property type="entry name" value="PHOSPHO-N-ACETYLMURAMOYL-PENTAPEPTIDE-TRANSFERASE"/>
    <property type="match status" value="1"/>
</dbReference>
<name>A0AA95KJL4_9GAMM</name>
<gene>
    <name evidence="12 14" type="primary">wecA</name>
    <name evidence="14" type="ORF">QJT81_06055</name>
</gene>
<feature type="transmembrane region" description="Helical" evidence="12">
    <location>
        <begin position="62"/>
        <end position="79"/>
    </location>
</feature>
<evidence type="ECO:0000256" key="2">
    <source>
        <dbReference type="ARBA" id="ARBA00022475"/>
    </source>
</evidence>
<evidence type="ECO:0000313" key="14">
    <source>
        <dbReference type="EMBL" id="WGZ95549.1"/>
    </source>
</evidence>
<feature type="transmembrane region" description="Helical" evidence="12">
    <location>
        <begin position="383"/>
        <end position="403"/>
    </location>
</feature>
<dbReference type="GO" id="GO:0044038">
    <property type="term" value="P:cell wall macromolecule biosynthetic process"/>
    <property type="evidence" value="ECO:0007669"/>
    <property type="project" value="TreeGrafter"/>
</dbReference>
<reference evidence="14" key="1">
    <citation type="journal article" date="2023" name="Int. J. Mol. Sci.">
        <title>Metagenomics Revealed a New Genus 'Candidatus Thiocaldithrix dubininis' gen. nov., sp. nov. and a New Species 'Candidatus Thiothrix putei' sp. nov. in the Family Thiotrichaceae, Some Members of Which Have Traits of Both Na+- and H+-Motive Energetics.</title>
        <authorList>
            <person name="Ravin N.V."/>
            <person name="Muntyan M.S."/>
            <person name="Smolyakov D.D."/>
            <person name="Rudenko T.S."/>
            <person name="Beletsky A.V."/>
            <person name="Mardanov A.V."/>
            <person name="Grabovich M.Y."/>
        </authorList>
    </citation>
    <scope>NUCLEOTIDE SEQUENCE</scope>
    <source>
        <strain evidence="14">GKL-02</strain>
    </source>
</reference>
<sequence length="434" mass="47841">MIGLALIKINSIYIAFTLTVLILLTSIAHKQSIQYKTESLSAISRKILLNILKMIINFNIKLLYILMVMMLALLIILVTKDMAIPILKDTITLIVVVMLTTLFSILFLNPIAQRLGLVDNFNKDRKYHSGSITLIGGTSIYIGIVIGVFLFMTLDSNSLTYLVCSSLIVVLGVVDDAKDLSAKFRLLVQSLVAVLMCVGSDNYIHNLGNILSFGEVNLGALGYAVTVLAVIAAINAYNMIDGIDGLLGTTALVTFVSMGFLFFLSADITNMKLTLILASALIPYLISNLSINQKLLPKIFMGDTGSMLIGFTVVWLLIQGSQPQAEGKLSFSATTALWLIAVPLMDMARVIIVRLIHGQSPLKADRTHLHHILLQLGHDKRMALLRIFTLSAFFAVLGIAMHVGHFQDVTNFLTFLMGFALYFWRIRTLSKRLL</sequence>
<dbReference type="HAMAP" id="MF_02030">
    <property type="entry name" value="WecA_Gammaproteo"/>
    <property type="match status" value="1"/>
</dbReference>
<feature type="transmembrane region" description="Helical" evidence="12">
    <location>
        <begin position="216"/>
        <end position="234"/>
    </location>
</feature>
<feature type="transmembrane region" description="Helical" evidence="12">
    <location>
        <begin position="299"/>
        <end position="318"/>
    </location>
</feature>
<organism evidence="14">
    <name type="scientific">Candidatus Thiothrix putei</name>
    <dbReference type="NCBI Taxonomy" id="3080811"/>
    <lineage>
        <taxon>Bacteria</taxon>
        <taxon>Pseudomonadati</taxon>
        <taxon>Pseudomonadota</taxon>
        <taxon>Gammaproteobacteria</taxon>
        <taxon>Thiotrichales</taxon>
        <taxon>Thiotrichaceae</taxon>
        <taxon>Thiothrix</taxon>
    </lineage>
</organism>
<comment type="catalytic activity">
    <reaction evidence="12">
        <text>di-trans,octa-cis-undecaprenyl phosphate + UDP-N-acetyl-alpha-D-glucosamine = N-acetyl-alpha-D-glucosaminyl-di-trans,octa-cis-undecaprenyl diphosphate + UMP</text>
        <dbReference type="Rhea" id="RHEA:28090"/>
        <dbReference type="ChEBI" id="CHEBI:57705"/>
        <dbReference type="ChEBI" id="CHEBI:57865"/>
        <dbReference type="ChEBI" id="CHEBI:60392"/>
        <dbReference type="ChEBI" id="CHEBI:62959"/>
        <dbReference type="EC" id="2.7.8.33"/>
    </reaction>
</comment>
<dbReference type="Pfam" id="PF00953">
    <property type="entry name" value="Glycos_transf_4"/>
    <property type="match status" value="1"/>
</dbReference>
<dbReference type="GO" id="GO:0030145">
    <property type="term" value="F:manganese ion binding"/>
    <property type="evidence" value="ECO:0007669"/>
    <property type="project" value="InterPro"/>
</dbReference>
<dbReference type="GO" id="GO:0071555">
    <property type="term" value="P:cell wall organization"/>
    <property type="evidence" value="ECO:0007669"/>
    <property type="project" value="TreeGrafter"/>
</dbReference>
<protein>
    <recommendedName>
        <fullName evidence="12">Undecaprenyl-phosphate alpha-N-acetylglucosaminyl 1-phosphate transferase</fullName>
        <ecNumber evidence="12">2.7.8.33</ecNumber>
    </recommendedName>
    <alternativeName>
        <fullName evidence="12">UDP-GlcNAc:undecaprenyl-phosphate GlcNAc-1-phosphate transferase</fullName>
    </alternativeName>
    <alternativeName>
        <fullName evidence="12">Undecaprenyl-phosphate GlcNAc-1-phosphate transferase</fullName>
    </alternativeName>
</protein>
<keyword evidence="10 12" id="KW-0472">Membrane</keyword>
<keyword evidence="3 12" id="KW-0997">Cell inner membrane</keyword>
<evidence type="ECO:0000256" key="1">
    <source>
        <dbReference type="ARBA" id="ARBA00004651"/>
    </source>
</evidence>
<dbReference type="GO" id="GO:0000287">
    <property type="term" value="F:magnesium ion binding"/>
    <property type="evidence" value="ECO:0007669"/>
    <property type="project" value="InterPro"/>
</dbReference>
<keyword evidence="2 12" id="KW-1003">Cell membrane</keyword>
<keyword evidence="11 12" id="KW-0464">Manganese</keyword>
<comment type="pathway">
    <text evidence="12">Bacterial outer membrane biogenesis; LPS O-antigen biosynthesis.</text>
</comment>
<evidence type="ECO:0000256" key="13">
    <source>
        <dbReference type="PIRSR" id="PIRSR600715-1"/>
    </source>
</evidence>
<evidence type="ECO:0000256" key="12">
    <source>
        <dbReference type="HAMAP-Rule" id="MF_02030"/>
    </source>
</evidence>
<dbReference type="KEGG" id="tput:QJT81_06055"/>
<accession>A0AA95KJL4</accession>
<evidence type="ECO:0000256" key="3">
    <source>
        <dbReference type="ARBA" id="ARBA00022519"/>
    </source>
</evidence>
<dbReference type="PROSITE" id="PS01348">
    <property type="entry name" value="MRAY_2"/>
    <property type="match status" value="1"/>
</dbReference>
<dbReference type="GO" id="GO:0016757">
    <property type="term" value="F:glycosyltransferase activity"/>
    <property type="evidence" value="ECO:0007669"/>
    <property type="project" value="UniProtKB-KW"/>
</dbReference>
<evidence type="ECO:0000256" key="8">
    <source>
        <dbReference type="ARBA" id="ARBA00022985"/>
    </source>
</evidence>
<keyword evidence="9 12" id="KW-1133">Transmembrane helix</keyword>
<keyword evidence="5 12" id="KW-0808">Transferase</keyword>
<dbReference type="PANTHER" id="PTHR22926:SF3">
    <property type="entry name" value="UNDECAPRENYL-PHOSPHATE ALPHA-N-ACETYLGLUCOSAMINYL 1-PHOSPHATE TRANSFERASE"/>
    <property type="match status" value="1"/>
</dbReference>
<feature type="transmembrane region" description="Helical" evidence="12">
    <location>
        <begin position="409"/>
        <end position="426"/>
    </location>
</feature>
<dbReference type="InterPro" id="IPR012750">
    <property type="entry name" value="ECA_WecA-rel"/>
</dbReference>
<dbReference type="GO" id="GO:0005886">
    <property type="term" value="C:plasma membrane"/>
    <property type="evidence" value="ECO:0007669"/>
    <property type="project" value="UniProtKB-SubCell"/>
</dbReference>
<feature type="transmembrane region" description="Helical" evidence="12">
    <location>
        <begin position="132"/>
        <end position="152"/>
    </location>
</feature>
<keyword evidence="8 12" id="KW-0448">Lipopolysaccharide biosynthesis</keyword>
<feature type="transmembrane region" description="Helical" evidence="12">
    <location>
        <begin position="246"/>
        <end position="264"/>
    </location>
</feature>
<evidence type="ECO:0000256" key="10">
    <source>
        <dbReference type="ARBA" id="ARBA00023136"/>
    </source>
</evidence>
<feature type="transmembrane region" description="Helical" evidence="12">
    <location>
        <begin position="270"/>
        <end position="287"/>
    </location>
</feature>
<dbReference type="AlphaFoldDB" id="A0AA95KJL4"/>
<feature type="binding site" evidence="13">
    <location>
        <position position="303"/>
    </location>
    <ligand>
        <name>Mg(2+)</name>
        <dbReference type="ChEBI" id="CHEBI:18420"/>
    </ligand>
</feature>
<dbReference type="GO" id="GO:0009243">
    <property type="term" value="P:O antigen biosynthetic process"/>
    <property type="evidence" value="ECO:0007669"/>
    <property type="project" value="UniProtKB-UniRule"/>
</dbReference>
<evidence type="ECO:0000256" key="9">
    <source>
        <dbReference type="ARBA" id="ARBA00022989"/>
    </source>
</evidence>
<keyword evidence="13" id="KW-0479">Metal-binding</keyword>
<dbReference type="GO" id="GO:0036380">
    <property type="term" value="F:UDP-N-acetylglucosamine-undecaprenyl-phosphate N-acetylglucosaminephosphotransferase activity"/>
    <property type="evidence" value="ECO:0007669"/>
    <property type="project" value="UniProtKB-UniRule"/>
</dbReference>
<dbReference type="EMBL" id="CP124756">
    <property type="protein sequence ID" value="WGZ95549.1"/>
    <property type="molecule type" value="Genomic_DNA"/>
</dbReference>
<feature type="transmembrane region" description="Helical" evidence="12">
    <location>
        <begin position="158"/>
        <end position="174"/>
    </location>
</feature>
<comment type="similarity">
    <text evidence="12">Belongs to the glycosyltransferase 4 family. WecA subfamily.</text>
</comment>
<dbReference type="Proteomes" id="UP001301326">
    <property type="component" value="Chromosome"/>
</dbReference>
<reference evidence="14" key="2">
    <citation type="submission" date="2023-04" db="EMBL/GenBank/DDBJ databases">
        <authorList>
            <person name="Beletskiy A.V."/>
            <person name="Mardanov A.V."/>
            <person name="Ravin N.V."/>
        </authorList>
    </citation>
    <scope>NUCLEOTIDE SEQUENCE</scope>
    <source>
        <strain evidence="14">GKL-02</strain>
    </source>
</reference>
<proteinExistence type="inferred from homology"/>